<accession>A0A1I7ZJP9</accession>
<feature type="transmembrane region" description="Helical" evidence="1">
    <location>
        <begin position="70"/>
        <end position="93"/>
    </location>
</feature>
<keyword evidence="1" id="KW-1133">Transmembrane helix</keyword>
<sequence length="264" mass="30904">MFDWWYRRSVPFKSCTKTFVVLYLFHLVSFCSYICIPSYNCKHVEIPDHDAEVTTGQIGDQVLEWLPWALLYHTFVTFVSLLPWPVLSIISISSDVKIDEAGKNALMMLVFVATDISQILTLSMTVYRSSETSLFWGVYYLLGAYSNDVPPSYVPEMFHTQMMIQRRSVGPLLWRVKEHRPLQQNFMKVFDCKFRFHAFHNFLYTSLYFFLLGDIIHKAYQSFAYTMYFLEGRKFFCFGFREKRAEGKCAETPKCPSPSAPVCD</sequence>
<dbReference type="WBParaSite" id="L893_g27073.t1">
    <property type="protein sequence ID" value="L893_g27073.t1"/>
    <property type="gene ID" value="L893_g27073"/>
</dbReference>
<keyword evidence="1" id="KW-0812">Transmembrane</keyword>
<protein>
    <submittedName>
        <fullName evidence="3">Transmembrane protein</fullName>
    </submittedName>
</protein>
<proteinExistence type="predicted"/>
<dbReference type="Proteomes" id="UP000095287">
    <property type="component" value="Unplaced"/>
</dbReference>
<feature type="transmembrane region" description="Helical" evidence="1">
    <location>
        <begin position="105"/>
        <end position="127"/>
    </location>
</feature>
<keyword evidence="2" id="KW-1185">Reference proteome</keyword>
<evidence type="ECO:0000256" key="1">
    <source>
        <dbReference type="SAM" id="Phobius"/>
    </source>
</evidence>
<reference evidence="3" key="1">
    <citation type="submission" date="2016-11" db="UniProtKB">
        <authorList>
            <consortium name="WormBaseParasite"/>
        </authorList>
    </citation>
    <scope>IDENTIFICATION</scope>
</reference>
<evidence type="ECO:0000313" key="3">
    <source>
        <dbReference type="WBParaSite" id="L893_g27073.t1"/>
    </source>
</evidence>
<feature type="transmembrane region" description="Helical" evidence="1">
    <location>
        <begin position="20"/>
        <end position="39"/>
    </location>
</feature>
<dbReference type="AlphaFoldDB" id="A0A1I7ZJP9"/>
<organism evidence="2 3">
    <name type="scientific">Steinernema glaseri</name>
    <dbReference type="NCBI Taxonomy" id="37863"/>
    <lineage>
        <taxon>Eukaryota</taxon>
        <taxon>Metazoa</taxon>
        <taxon>Ecdysozoa</taxon>
        <taxon>Nematoda</taxon>
        <taxon>Chromadorea</taxon>
        <taxon>Rhabditida</taxon>
        <taxon>Tylenchina</taxon>
        <taxon>Panagrolaimomorpha</taxon>
        <taxon>Strongyloidoidea</taxon>
        <taxon>Steinernematidae</taxon>
        <taxon>Steinernema</taxon>
    </lineage>
</organism>
<keyword evidence="1" id="KW-0472">Membrane</keyword>
<name>A0A1I7ZJP9_9BILA</name>
<evidence type="ECO:0000313" key="2">
    <source>
        <dbReference type="Proteomes" id="UP000095287"/>
    </source>
</evidence>